<gene>
    <name evidence="2" type="ORF">F5891DRAFT_988039</name>
</gene>
<name>A0AAD4DPA7_9AGAM</name>
<sequence>MFLVLWGNSHATWIYHSAIMWCVSDVHGLASGRGPAEARPKLWSGHDFGLAYGSEKPGATGLGHGFAHFLEHDDEGETRVAVCPVRKTKPTAALLHSAEPATLSFQKKAVNDFCIAEAARCTKQAEGTELSSVAGPSQQPTSTTSKTAATPPTSHVPNQTKRVRVDLEEIFEDNEDDYDVEMRESAYINPKSSAKKKHIEEADIDKDVDKDGIPIDVDVQLINS</sequence>
<dbReference type="RefSeq" id="XP_041216983.1">
    <property type="nucleotide sequence ID" value="XM_041377972.1"/>
</dbReference>
<dbReference type="AlphaFoldDB" id="A0AAD4DPA7"/>
<comment type="caution">
    <text evidence="2">The sequence shown here is derived from an EMBL/GenBank/DDBJ whole genome shotgun (WGS) entry which is preliminary data.</text>
</comment>
<reference evidence="2" key="1">
    <citation type="journal article" date="2020" name="New Phytol.">
        <title>Comparative genomics reveals dynamic genome evolution in host specialist ectomycorrhizal fungi.</title>
        <authorList>
            <person name="Lofgren L.A."/>
            <person name="Nguyen N.H."/>
            <person name="Vilgalys R."/>
            <person name="Ruytinx J."/>
            <person name="Liao H.L."/>
            <person name="Branco S."/>
            <person name="Kuo A."/>
            <person name="LaButti K."/>
            <person name="Lipzen A."/>
            <person name="Andreopoulos W."/>
            <person name="Pangilinan J."/>
            <person name="Riley R."/>
            <person name="Hundley H."/>
            <person name="Na H."/>
            <person name="Barry K."/>
            <person name="Grigoriev I.V."/>
            <person name="Stajich J.E."/>
            <person name="Kennedy P.G."/>
        </authorList>
    </citation>
    <scope>NUCLEOTIDE SEQUENCE</scope>
    <source>
        <strain evidence="2">FC203</strain>
    </source>
</reference>
<feature type="region of interest" description="Disordered" evidence="1">
    <location>
        <begin position="127"/>
        <end position="161"/>
    </location>
</feature>
<evidence type="ECO:0000313" key="2">
    <source>
        <dbReference type="EMBL" id="KAG1887907.1"/>
    </source>
</evidence>
<evidence type="ECO:0000313" key="3">
    <source>
        <dbReference type="Proteomes" id="UP001195769"/>
    </source>
</evidence>
<proteinExistence type="predicted"/>
<accession>A0AAD4DPA7</accession>
<protein>
    <submittedName>
        <fullName evidence="2">Uncharacterized protein</fullName>
    </submittedName>
</protein>
<dbReference type="GeneID" id="64672270"/>
<organism evidence="2 3">
    <name type="scientific">Suillus fuscotomentosus</name>
    <dbReference type="NCBI Taxonomy" id="1912939"/>
    <lineage>
        <taxon>Eukaryota</taxon>
        <taxon>Fungi</taxon>
        <taxon>Dikarya</taxon>
        <taxon>Basidiomycota</taxon>
        <taxon>Agaricomycotina</taxon>
        <taxon>Agaricomycetes</taxon>
        <taxon>Agaricomycetidae</taxon>
        <taxon>Boletales</taxon>
        <taxon>Suillineae</taxon>
        <taxon>Suillaceae</taxon>
        <taxon>Suillus</taxon>
    </lineage>
</organism>
<dbReference type="Proteomes" id="UP001195769">
    <property type="component" value="Unassembled WGS sequence"/>
</dbReference>
<dbReference type="EMBL" id="JABBWK010000193">
    <property type="protein sequence ID" value="KAG1887907.1"/>
    <property type="molecule type" value="Genomic_DNA"/>
</dbReference>
<evidence type="ECO:0000256" key="1">
    <source>
        <dbReference type="SAM" id="MobiDB-lite"/>
    </source>
</evidence>
<feature type="compositionally biased region" description="Low complexity" evidence="1">
    <location>
        <begin position="136"/>
        <end position="153"/>
    </location>
</feature>
<keyword evidence="3" id="KW-1185">Reference proteome</keyword>